<comment type="caution">
    <text evidence="2">The sequence shown here is derived from an EMBL/GenBank/DDBJ whole genome shotgun (WGS) entry which is preliminary data.</text>
</comment>
<evidence type="ECO:0000256" key="1">
    <source>
        <dbReference type="SAM" id="MobiDB-lite"/>
    </source>
</evidence>
<protein>
    <submittedName>
        <fullName evidence="2">Uncharacterized protein</fullName>
    </submittedName>
</protein>
<feature type="region of interest" description="Disordered" evidence="1">
    <location>
        <begin position="1"/>
        <end position="26"/>
    </location>
</feature>
<accession>A0A5B6WK83</accession>
<gene>
    <name evidence="2" type="ORF">EPI10_021619</name>
</gene>
<dbReference type="Proteomes" id="UP000325315">
    <property type="component" value="Unassembled WGS sequence"/>
</dbReference>
<organism evidence="2 3">
    <name type="scientific">Gossypium australe</name>
    <dbReference type="NCBI Taxonomy" id="47621"/>
    <lineage>
        <taxon>Eukaryota</taxon>
        <taxon>Viridiplantae</taxon>
        <taxon>Streptophyta</taxon>
        <taxon>Embryophyta</taxon>
        <taxon>Tracheophyta</taxon>
        <taxon>Spermatophyta</taxon>
        <taxon>Magnoliopsida</taxon>
        <taxon>eudicotyledons</taxon>
        <taxon>Gunneridae</taxon>
        <taxon>Pentapetalae</taxon>
        <taxon>rosids</taxon>
        <taxon>malvids</taxon>
        <taxon>Malvales</taxon>
        <taxon>Malvaceae</taxon>
        <taxon>Malvoideae</taxon>
        <taxon>Gossypium</taxon>
    </lineage>
</organism>
<dbReference type="EMBL" id="SMMG02000003">
    <property type="protein sequence ID" value="KAA3481242.1"/>
    <property type="molecule type" value="Genomic_DNA"/>
</dbReference>
<evidence type="ECO:0000313" key="3">
    <source>
        <dbReference type="Proteomes" id="UP000325315"/>
    </source>
</evidence>
<sequence>MTNDKPPLHCPRSGHRTSGLLPPRAPRAVVGATQYGGGSGDLGVDGEIRASCGATGVGAMSRLRHDWVRGLRRLGFPRNPRFPKSETVRAISVLGLIGPGLMDH</sequence>
<name>A0A5B6WK83_9ROSI</name>
<evidence type="ECO:0000313" key="2">
    <source>
        <dbReference type="EMBL" id="KAA3481242.1"/>
    </source>
</evidence>
<reference evidence="3" key="1">
    <citation type="journal article" date="2019" name="Plant Biotechnol. J.">
        <title>Genome sequencing of the Australian wild diploid species Gossypium australe highlights disease resistance and delayed gland morphogenesis.</title>
        <authorList>
            <person name="Cai Y."/>
            <person name="Cai X."/>
            <person name="Wang Q."/>
            <person name="Wang P."/>
            <person name="Zhang Y."/>
            <person name="Cai C."/>
            <person name="Xu Y."/>
            <person name="Wang K."/>
            <person name="Zhou Z."/>
            <person name="Wang C."/>
            <person name="Geng S."/>
            <person name="Li B."/>
            <person name="Dong Q."/>
            <person name="Hou Y."/>
            <person name="Wang H."/>
            <person name="Ai P."/>
            <person name="Liu Z."/>
            <person name="Yi F."/>
            <person name="Sun M."/>
            <person name="An G."/>
            <person name="Cheng J."/>
            <person name="Zhang Y."/>
            <person name="Shi Q."/>
            <person name="Xie Y."/>
            <person name="Shi X."/>
            <person name="Chang Y."/>
            <person name="Huang F."/>
            <person name="Chen Y."/>
            <person name="Hong S."/>
            <person name="Mi L."/>
            <person name="Sun Q."/>
            <person name="Zhang L."/>
            <person name="Zhou B."/>
            <person name="Peng R."/>
            <person name="Zhang X."/>
            <person name="Liu F."/>
        </authorList>
    </citation>
    <scope>NUCLEOTIDE SEQUENCE [LARGE SCALE GENOMIC DNA]</scope>
    <source>
        <strain evidence="3">cv. PA1801</strain>
    </source>
</reference>
<dbReference type="AlphaFoldDB" id="A0A5B6WK83"/>
<keyword evidence="3" id="KW-1185">Reference proteome</keyword>
<proteinExistence type="predicted"/>